<gene>
    <name evidence="3" type="ORF">HSCHL_2058</name>
    <name evidence="2" type="ORF">SA87_04365</name>
</gene>
<accession>A0A179IT79</accession>
<dbReference type="AlphaFoldDB" id="A0A179IT79"/>
<dbReference type="Pfam" id="PF03473">
    <property type="entry name" value="MOSC"/>
    <property type="match status" value="1"/>
</dbReference>
<dbReference type="SUPFAM" id="SSF50800">
    <property type="entry name" value="PK beta-barrel domain-like"/>
    <property type="match status" value="1"/>
</dbReference>
<dbReference type="Gene3D" id="2.40.33.20">
    <property type="entry name" value="PK beta-barrel domain-like"/>
    <property type="match status" value="1"/>
</dbReference>
<dbReference type="Proteomes" id="UP000243024">
    <property type="component" value="Unassembled WGS sequence"/>
</dbReference>
<proteinExistence type="predicted"/>
<dbReference type="EMBL" id="JXBB01000008">
    <property type="protein sequence ID" value="OAR04920.1"/>
    <property type="molecule type" value="Genomic_DNA"/>
</dbReference>
<dbReference type="InterPro" id="IPR005163">
    <property type="entry name" value="Tri_helical_YiiM-like"/>
</dbReference>
<name>A0A179IT79_HYDSH</name>
<dbReference type="PANTHER" id="PTHR30212">
    <property type="entry name" value="PROTEIN YIIM"/>
    <property type="match status" value="1"/>
</dbReference>
<dbReference type="GO" id="GO:0003824">
    <property type="term" value="F:catalytic activity"/>
    <property type="evidence" value="ECO:0007669"/>
    <property type="project" value="InterPro"/>
</dbReference>
<reference evidence="3 5" key="2">
    <citation type="submission" date="2017-08" db="EMBL/GenBank/DDBJ databases">
        <title>Burning lignite coal seam in the remote Altai Mountains harbors a hydrogen-driven thermophilic microbial community.</title>
        <authorList>
            <person name="Kadnikov V.V."/>
            <person name="Mardanov A.V."/>
            <person name="Ivasenko D."/>
            <person name="Beletsky A.V."/>
            <person name="Karnachuk O.V."/>
            <person name="Ravin N.V."/>
        </authorList>
    </citation>
    <scope>NUCLEOTIDE SEQUENCE [LARGE SCALE GENOMIC DNA]</scope>
    <source>
        <strain evidence="3">AL33</strain>
    </source>
</reference>
<dbReference type="InterPro" id="IPR011037">
    <property type="entry name" value="Pyrv_Knase-like_insert_dom_sf"/>
</dbReference>
<dbReference type="PANTHER" id="PTHR30212:SF2">
    <property type="entry name" value="PROTEIN YIIM"/>
    <property type="match status" value="1"/>
</dbReference>
<keyword evidence="4" id="KW-1185">Reference proteome</keyword>
<dbReference type="STRING" id="1484.SA87_04365"/>
<dbReference type="Pfam" id="PF03475">
    <property type="entry name" value="YiiM_3-alpha"/>
    <property type="match status" value="1"/>
</dbReference>
<dbReference type="EMBL" id="PEBV01000016">
    <property type="protein sequence ID" value="PTQ53430.1"/>
    <property type="molecule type" value="Genomic_DNA"/>
</dbReference>
<evidence type="ECO:0000313" key="3">
    <source>
        <dbReference type="EMBL" id="PTQ53430.1"/>
    </source>
</evidence>
<comment type="caution">
    <text evidence="2">The sequence shown here is derived from an EMBL/GenBank/DDBJ whole genome shotgun (WGS) entry which is preliminary data.</text>
</comment>
<reference evidence="2 4" key="1">
    <citation type="submission" date="2015-09" db="EMBL/GenBank/DDBJ databases">
        <title>Draft genome sequence of Hydrogenibacillus schlegelii DSM 2000.</title>
        <authorList>
            <person name="Hemp J."/>
        </authorList>
    </citation>
    <scope>NUCLEOTIDE SEQUENCE [LARGE SCALE GENOMIC DNA]</scope>
    <source>
        <strain evidence="2 4">MA 48</strain>
    </source>
</reference>
<evidence type="ECO:0000313" key="2">
    <source>
        <dbReference type="EMBL" id="OAR04920.1"/>
    </source>
</evidence>
<dbReference type="GO" id="GO:0030170">
    <property type="term" value="F:pyridoxal phosphate binding"/>
    <property type="evidence" value="ECO:0007669"/>
    <property type="project" value="InterPro"/>
</dbReference>
<dbReference type="InterPro" id="IPR052353">
    <property type="entry name" value="Benzoxazolinone_Detox_Enz"/>
</dbReference>
<protein>
    <recommendedName>
        <fullName evidence="1">MOSC domain-containing protein</fullName>
    </recommendedName>
</protein>
<evidence type="ECO:0000313" key="5">
    <source>
        <dbReference type="Proteomes" id="UP000244180"/>
    </source>
</evidence>
<feature type="domain" description="MOSC" evidence="1">
    <location>
        <begin position="48"/>
        <end position="182"/>
    </location>
</feature>
<organism evidence="2 4">
    <name type="scientific">Hydrogenibacillus schlegelii</name>
    <name type="common">Bacillus schlegelii</name>
    <dbReference type="NCBI Taxonomy" id="1484"/>
    <lineage>
        <taxon>Bacteria</taxon>
        <taxon>Bacillati</taxon>
        <taxon>Bacillota</taxon>
        <taxon>Bacilli</taxon>
        <taxon>Bacillales</taxon>
        <taxon>Bacillales Family X. Incertae Sedis</taxon>
        <taxon>Hydrogenibacillus</taxon>
    </lineage>
</organism>
<dbReference type="InterPro" id="IPR005302">
    <property type="entry name" value="MoCF_Sase_C"/>
</dbReference>
<evidence type="ECO:0000259" key="1">
    <source>
        <dbReference type="PROSITE" id="PS51340"/>
    </source>
</evidence>
<sequence length="236" mass="26170">MAVRESPVVRCPGGTDVENRFRVRGPNVGPVRWLAWDGRGAWSAIDKRPVDGPLRLTRTGFVGDAQGDPVRHGGPDKAVSAYPLDHYAGWERWLGRPLPPAAFGENLTVEGLTEEAVGIGDVFRLGTALLQVAQPRRPCFKLELRYENRQLPAEVRRTGKSGWYFRVLEEGMVRPGDRLIRLERDPRGVSVAAVMAATDAEPPDPELLGRLADHPALADGYRRKLLGRLERREGGR</sequence>
<dbReference type="PROSITE" id="PS51340">
    <property type="entry name" value="MOSC"/>
    <property type="match status" value="1"/>
</dbReference>
<evidence type="ECO:0000313" key="4">
    <source>
        <dbReference type="Proteomes" id="UP000243024"/>
    </source>
</evidence>
<dbReference type="Proteomes" id="UP000244180">
    <property type="component" value="Unassembled WGS sequence"/>
</dbReference>
<dbReference type="GO" id="GO:0030151">
    <property type="term" value="F:molybdenum ion binding"/>
    <property type="evidence" value="ECO:0007669"/>
    <property type="project" value="InterPro"/>
</dbReference>